<dbReference type="AlphaFoldDB" id="A0A8S1D186"/>
<keyword evidence="6" id="KW-1185">Reference proteome</keyword>
<comment type="similarity">
    <text evidence="2">Belongs to the major royal jelly protein family.</text>
</comment>
<evidence type="ECO:0000256" key="2">
    <source>
        <dbReference type="ARBA" id="ARBA00009127"/>
    </source>
</evidence>
<evidence type="ECO:0000256" key="3">
    <source>
        <dbReference type="ARBA" id="ARBA00022525"/>
    </source>
</evidence>
<comment type="caution">
    <text evidence="5">The sequence shown here is derived from an EMBL/GenBank/DDBJ whole genome shotgun (WGS) entry which is preliminary data.</text>
</comment>
<dbReference type="InterPro" id="IPR017996">
    <property type="entry name" value="MRJP/yellow-related"/>
</dbReference>
<keyword evidence="4" id="KW-0472">Membrane</keyword>
<dbReference type="Gene3D" id="2.120.10.30">
    <property type="entry name" value="TolB, C-terminal domain"/>
    <property type="match status" value="1"/>
</dbReference>
<proteinExistence type="inferred from homology"/>
<comment type="subcellular location">
    <subcellularLocation>
        <location evidence="1">Secreted</location>
    </subcellularLocation>
</comment>
<keyword evidence="4" id="KW-1133">Transmembrane helix</keyword>
<evidence type="ECO:0000313" key="6">
    <source>
        <dbReference type="Proteomes" id="UP000494165"/>
    </source>
</evidence>
<evidence type="ECO:0000256" key="1">
    <source>
        <dbReference type="ARBA" id="ARBA00004613"/>
    </source>
</evidence>
<evidence type="ECO:0008006" key="7">
    <source>
        <dbReference type="Google" id="ProtNLM"/>
    </source>
</evidence>
<dbReference type="OrthoDB" id="9977471at2759"/>
<evidence type="ECO:0000313" key="5">
    <source>
        <dbReference type="EMBL" id="CAB3377170.1"/>
    </source>
</evidence>
<organism evidence="5 6">
    <name type="scientific">Cloeon dipterum</name>
    <dbReference type="NCBI Taxonomy" id="197152"/>
    <lineage>
        <taxon>Eukaryota</taxon>
        <taxon>Metazoa</taxon>
        <taxon>Ecdysozoa</taxon>
        <taxon>Arthropoda</taxon>
        <taxon>Hexapoda</taxon>
        <taxon>Insecta</taxon>
        <taxon>Pterygota</taxon>
        <taxon>Palaeoptera</taxon>
        <taxon>Ephemeroptera</taxon>
        <taxon>Pisciforma</taxon>
        <taxon>Baetidae</taxon>
        <taxon>Cloeon</taxon>
    </lineage>
</organism>
<dbReference type="EMBL" id="CADEPI010000140">
    <property type="protein sequence ID" value="CAB3377170.1"/>
    <property type="molecule type" value="Genomic_DNA"/>
</dbReference>
<keyword evidence="3" id="KW-0964">Secreted</keyword>
<dbReference type="InterPro" id="IPR011042">
    <property type="entry name" value="6-blade_b-propeller_TolB-like"/>
</dbReference>
<protein>
    <recommendedName>
        <fullName evidence="7">Bee-milk protein</fullName>
    </recommendedName>
</protein>
<keyword evidence="4" id="KW-0812">Transmembrane</keyword>
<feature type="transmembrane region" description="Helical" evidence="4">
    <location>
        <begin position="307"/>
        <end position="328"/>
    </location>
</feature>
<sequence>MAVFGRRIFLSFEKFAGIPVTLVSLPTSSDSYAPPKLTPFPSWDLHMHDENGDCNKIEVATGLEVDSVGRLWVLDDGGNHCNTKLWIFDLTNKDQTKLIHHFPFHYNIHDLVLDETPNETLAYIARWGESDIVVFSLERKLSWILSTPGIEVSSIALSPKNEPRQLYFSKYNSTELYSIPVSALCKGTGTANPEVIGNWTARPYRMLMDNQGTIYAAFREENHIHSWNTSQPHQEQYFYKVGKLYTLWPFCFSLDSSGIFWMFELNKTAAMPRYRLLKAAVGVKSYISDSTTTGGRVAGKGQTYESALIDSLAFLLVLSCFIILWLSLRIRKSKKSNKQRDAGAIEMETLPLPNSVSQEMVVQGFENVLYSALHRATINT</sequence>
<dbReference type="PANTHER" id="PTHR10009:SF18">
    <property type="entry name" value="PROTEIN YELLOW-LIKE PROTEIN"/>
    <property type="match status" value="1"/>
</dbReference>
<dbReference type="PANTHER" id="PTHR10009">
    <property type="entry name" value="PROTEIN YELLOW-RELATED"/>
    <property type="match status" value="1"/>
</dbReference>
<dbReference type="Proteomes" id="UP000494165">
    <property type="component" value="Unassembled WGS sequence"/>
</dbReference>
<reference evidence="5 6" key="1">
    <citation type="submission" date="2020-04" db="EMBL/GenBank/DDBJ databases">
        <authorList>
            <person name="Alioto T."/>
            <person name="Alioto T."/>
            <person name="Gomez Garrido J."/>
        </authorList>
    </citation>
    <scope>NUCLEOTIDE SEQUENCE [LARGE SCALE GENOMIC DNA]</scope>
</reference>
<dbReference type="GO" id="GO:0005576">
    <property type="term" value="C:extracellular region"/>
    <property type="evidence" value="ECO:0007669"/>
    <property type="project" value="UniProtKB-SubCell"/>
</dbReference>
<dbReference type="Pfam" id="PF03022">
    <property type="entry name" value="MRJP"/>
    <property type="match status" value="2"/>
</dbReference>
<accession>A0A8S1D186</accession>
<gene>
    <name evidence="5" type="ORF">CLODIP_2_CD12380</name>
</gene>
<dbReference type="SUPFAM" id="SSF101898">
    <property type="entry name" value="NHL repeat"/>
    <property type="match status" value="1"/>
</dbReference>
<evidence type="ECO:0000256" key="4">
    <source>
        <dbReference type="SAM" id="Phobius"/>
    </source>
</evidence>
<name>A0A8S1D186_9INSE</name>